<dbReference type="Proteomes" id="UP000001058">
    <property type="component" value="Unassembled WGS sequence"/>
</dbReference>
<dbReference type="PANTHER" id="PTHR22916:SF3">
    <property type="entry name" value="UDP-GLCNAC:BETAGAL BETA-1,3-N-ACETYLGLUCOSAMINYLTRANSFERASE-LIKE PROTEIN 1"/>
    <property type="match status" value="1"/>
</dbReference>
<dbReference type="EMBL" id="GL378370">
    <property type="protein sequence ID" value="EFJ43742.1"/>
    <property type="molecule type" value="Genomic_DNA"/>
</dbReference>
<dbReference type="OrthoDB" id="546644at2759"/>
<feature type="region of interest" description="Disordered" evidence="1">
    <location>
        <begin position="256"/>
        <end position="306"/>
    </location>
</feature>
<feature type="compositionally biased region" description="Gly residues" evidence="1">
    <location>
        <begin position="266"/>
        <end position="296"/>
    </location>
</feature>
<dbReference type="AlphaFoldDB" id="D8U935"/>
<gene>
    <name evidence="2" type="ORF">VOLCADRAFT_121390</name>
</gene>
<protein>
    <submittedName>
        <fullName evidence="2">Uncharacterized protein</fullName>
    </submittedName>
</protein>
<feature type="region of interest" description="Disordered" evidence="1">
    <location>
        <begin position="146"/>
        <end position="168"/>
    </location>
</feature>
<dbReference type="GeneID" id="9622117"/>
<feature type="compositionally biased region" description="Pro residues" evidence="1">
    <location>
        <begin position="412"/>
        <end position="424"/>
    </location>
</feature>
<dbReference type="RefSeq" id="XP_002955223.1">
    <property type="nucleotide sequence ID" value="XM_002955177.1"/>
</dbReference>
<evidence type="ECO:0000313" key="2">
    <source>
        <dbReference type="EMBL" id="EFJ43742.1"/>
    </source>
</evidence>
<feature type="compositionally biased region" description="Low complexity" evidence="1">
    <location>
        <begin position="146"/>
        <end position="159"/>
    </location>
</feature>
<evidence type="ECO:0000256" key="1">
    <source>
        <dbReference type="SAM" id="MobiDB-lite"/>
    </source>
</evidence>
<dbReference type="KEGG" id="vcn:VOLCADRAFT_121390"/>
<accession>D8U935</accession>
<organism evidence="3">
    <name type="scientific">Volvox carteri f. nagariensis</name>
    <dbReference type="NCBI Taxonomy" id="3068"/>
    <lineage>
        <taxon>Eukaryota</taxon>
        <taxon>Viridiplantae</taxon>
        <taxon>Chlorophyta</taxon>
        <taxon>core chlorophytes</taxon>
        <taxon>Chlorophyceae</taxon>
        <taxon>CS clade</taxon>
        <taxon>Chlamydomonadales</taxon>
        <taxon>Volvocaceae</taxon>
        <taxon>Volvox</taxon>
    </lineage>
</organism>
<name>D8U935_VOLCA</name>
<proteinExistence type="predicted"/>
<sequence>MVNKTGPDLNSVDMIEICPGSSFGDESSNYSKLATALKGRTQQRLSQLRKHLQLAQYHAGRLLELELRAGSHHSGATTQIDAIASTSIAVNKNSSNSQAESVGKEEGEQQEEPPLHMHRAQASHHEAAAMALLSGIQQQLEKTSASASARHFHRSATASDSSHYTAREAPPPTVLLHLLPQCLLARLDNSLYPSPDAVPSASTITSTRSEAMGVRSRRRYALLESRLPVVSLLVQYFQRPWMLPALVKPFRRCATAGSEPVNTSNGDGGVGGENSSAGGGVIGSGGSRGVDGGAGGQQQRQQQQRRRGIIRMEMLINVDSRSDAAAVAEFAAGPLGEGFVIPVYSNNDDDVFPEDTVCDWLSSLVRAFRRWRRMGAIGSQRFVFDYHPNTSKYGVHFWDPGAKGGPGGGPSERPPPSPSPPPPPPLRMQFVTLIDYAPIAVSYMELPGLNKDPQESEGGTHRRGVFGYCWERQWELAIGYMGRRWGHHCRWEPDSFYWFGSNVMEVISEHVRQLNLRLLRPIVEPSEVDYVCPFGYGCGEVPYDNITGIPGPVHPPFGNLTTWPKRVRMPRLARRRGTINRGGRTKAAVAMAGADRTA</sequence>
<keyword evidence="3" id="KW-1185">Reference proteome</keyword>
<dbReference type="GO" id="GO:0016757">
    <property type="term" value="F:glycosyltransferase activity"/>
    <property type="evidence" value="ECO:0007669"/>
    <property type="project" value="UniProtKB-ARBA"/>
</dbReference>
<feature type="region of interest" description="Disordered" evidence="1">
    <location>
        <begin position="92"/>
        <end position="120"/>
    </location>
</feature>
<reference evidence="2 3" key="1">
    <citation type="journal article" date="2010" name="Science">
        <title>Genomic analysis of organismal complexity in the multicellular green alga Volvox carteri.</title>
        <authorList>
            <person name="Prochnik S.E."/>
            <person name="Umen J."/>
            <person name="Nedelcu A.M."/>
            <person name="Hallmann A."/>
            <person name="Miller S.M."/>
            <person name="Nishii I."/>
            <person name="Ferris P."/>
            <person name="Kuo A."/>
            <person name="Mitros T."/>
            <person name="Fritz-Laylin L.K."/>
            <person name="Hellsten U."/>
            <person name="Chapman J."/>
            <person name="Simakov O."/>
            <person name="Rensing S.A."/>
            <person name="Terry A."/>
            <person name="Pangilinan J."/>
            <person name="Kapitonov V."/>
            <person name="Jurka J."/>
            <person name="Salamov A."/>
            <person name="Shapiro H."/>
            <person name="Schmutz J."/>
            <person name="Grimwood J."/>
            <person name="Lindquist E."/>
            <person name="Lucas S."/>
            <person name="Grigoriev I.V."/>
            <person name="Schmitt R."/>
            <person name="Kirk D."/>
            <person name="Rokhsar D.S."/>
        </authorList>
    </citation>
    <scope>NUCLEOTIDE SEQUENCE [LARGE SCALE GENOMIC DNA]</scope>
    <source>
        <strain evidence="3">f. Nagariensis / Eve</strain>
    </source>
</reference>
<evidence type="ECO:0000313" key="3">
    <source>
        <dbReference type="Proteomes" id="UP000001058"/>
    </source>
</evidence>
<feature type="region of interest" description="Disordered" evidence="1">
    <location>
        <begin position="397"/>
        <end position="424"/>
    </location>
</feature>
<dbReference type="PANTHER" id="PTHR22916">
    <property type="entry name" value="GLYCOSYLTRANSFERASE"/>
    <property type="match status" value="1"/>
</dbReference>
<dbReference type="InParanoid" id="D8U935"/>